<evidence type="ECO:0000313" key="11">
    <source>
        <dbReference type="Proteomes" id="UP000011087"/>
    </source>
</evidence>
<dbReference type="EnsemblProtists" id="EKX35235">
    <property type="protein sequence ID" value="EKX35235"/>
    <property type="gene ID" value="GUITHDRAFT_79999"/>
</dbReference>
<dbReference type="EC" id="3.1.3.5" evidence="3"/>
<accession>L1IHD4</accession>
<keyword evidence="8" id="KW-0546">Nucleotide metabolism</keyword>
<dbReference type="OMA" id="GPERMQI"/>
<protein>
    <recommendedName>
        <fullName evidence="3">5'-nucleotidase</fullName>
        <ecNumber evidence="3">3.1.3.5</ecNumber>
    </recommendedName>
</protein>
<dbReference type="SFLD" id="SFLDS00003">
    <property type="entry name" value="Haloacid_Dehalogenase"/>
    <property type="match status" value="1"/>
</dbReference>
<evidence type="ECO:0000256" key="1">
    <source>
        <dbReference type="ARBA" id="ARBA00000815"/>
    </source>
</evidence>
<reference evidence="9 11" key="1">
    <citation type="journal article" date="2012" name="Nature">
        <title>Algal genomes reveal evolutionary mosaicism and the fate of nucleomorphs.</title>
        <authorList>
            <consortium name="DOE Joint Genome Institute"/>
            <person name="Curtis B.A."/>
            <person name="Tanifuji G."/>
            <person name="Burki F."/>
            <person name="Gruber A."/>
            <person name="Irimia M."/>
            <person name="Maruyama S."/>
            <person name="Arias M.C."/>
            <person name="Ball S.G."/>
            <person name="Gile G.H."/>
            <person name="Hirakawa Y."/>
            <person name="Hopkins J.F."/>
            <person name="Kuo A."/>
            <person name="Rensing S.A."/>
            <person name="Schmutz J."/>
            <person name="Symeonidi A."/>
            <person name="Elias M."/>
            <person name="Eveleigh R.J."/>
            <person name="Herman E.K."/>
            <person name="Klute M.J."/>
            <person name="Nakayama T."/>
            <person name="Obornik M."/>
            <person name="Reyes-Prieto A."/>
            <person name="Armbrust E.V."/>
            <person name="Aves S.J."/>
            <person name="Beiko R.G."/>
            <person name="Coutinho P."/>
            <person name="Dacks J.B."/>
            <person name="Durnford D.G."/>
            <person name="Fast N.M."/>
            <person name="Green B.R."/>
            <person name="Grisdale C.J."/>
            <person name="Hempel F."/>
            <person name="Henrissat B."/>
            <person name="Hoppner M.P."/>
            <person name="Ishida K."/>
            <person name="Kim E."/>
            <person name="Koreny L."/>
            <person name="Kroth P.G."/>
            <person name="Liu Y."/>
            <person name="Malik S.B."/>
            <person name="Maier U.G."/>
            <person name="McRose D."/>
            <person name="Mock T."/>
            <person name="Neilson J.A."/>
            <person name="Onodera N.T."/>
            <person name="Poole A.M."/>
            <person name="Pritham E.J."/>
            <person name="Richards T.A."/>
            <person name="Rocap G."/>
            <person name="Roy S.W."/>
            <person name="Sarai C."/>
            <person name="Schaack S."/>
            <person name="Shirato S."/>
            <person name="Slamovits C.H."/>
            <person name="Spencer D.F."/>
            <person name="Suzuki S."/>
            <person name="Worden A.Z."/>
            <person name="Zauner S."/>
            <person name="Barry K."/>
            <person name="Bell C."/>
            <person name="Bharti A.K."/>
            <person name="Crow J.A."/>
            <person name="Grimwood J."/>
            <person name="Kramer R."/>
            <person name="Lindquist E."/>
            <person name="Lucas S."/>
            <person name="Salamov A."/>
            <person name="McFadden G.I."/>
            <person name="Lane C.E."/>
            <person name="Keeling P.J."/>
            <person name="Gray M.W."/>
            <person name="Grigoriev I.V."/>
            <person name="Archibald J.M."/>
        </authorList>
    </citation>
    <scope>NUCLEOTIDE SEQUENCE</scope>
    <source>
        <strain evidence="9 11">CCMP2712</strain>
    </source>
</reference>
<dbReference type="GO" id="GO:0000166">
    <property type="term" value="F:nucleotide binding"/>
    <property type="evidence" value="ECO:0007669"/>
    <property type="project" value="UniProtKB-KW"/>
</dbReference>
<sequence length="276" mass="31288">MTKRRKEVEEKLSTMRRDGRESVLVVADFDMTLTSFLMPDGSRGMSTHGMLERSGYFGEAFTTRAKDIFNRFYPIEVDPNLDWDSKFAAMSEWWETTHKLIVEQEVTKKDIAACVKAGHFRFREGVPELLAQLKEREVPILVFSAGIADVLEEIFKQRLGLEGLPIISNKMKFDEEGKLVGFENNTIHIMNKGAVALEGQNLELVKDKSNVILLGDSLGDLRMADGLPNKQQVLKIGFLNDKIEERKEEYLEKFDVVIVNDGPMTAVNELLAPIFA</sequence>
<dbReference type="HOGENOM" id="CLU_048584_0_1_1"/>
<gene>
    <name evidence="9" type="ORF">GUITHDRAFT_79999</name>
</gene>
<evidence type="ECO:0000256" key="8">
    <source>
        <dbReference type="ARBA" id="ARBA00023080"/>
    </source>
</evidence>
<evidence type="ECO:0000256" key="2">
    <source>
        <dbReference type="ARBA" id="ARBA00008389"/>
    </source>
</evidence>
<dbReference type="eggNOG" id="KOG3128">
    <property type="taxonomic scope" value="Eukaryota"/>
</dbReference>
<dbReference type="Pfam" id="PF05822">
    <property type="entry name" value="UMPH-1"/>
    <property type="match status" value="1"/>
</dbReference>
<dbReference type="InterPro" id="IPR023214">
    <property type="entry name" value="HAD_sf"/>
</dbReference>
<dbReference type="KEGG" id="gtt:GUITHDRAFT_79999"/>
<evidence type="ECO:0000256" key="3">
    <source>
        <dbReference type="ARBA" id="ARBA00012643"/>
    </source>
</evidence>
<dbReference type="Gene3D" id="1.10.150.340">
    <property type="entry name" value="Pyrimidine 5'-nucleotidase (UMPH-1), N-terminal domain"/>
    <property type="match status" value="1"/>
</dbReference>
<comment type="catalytic activity">
    <reaction evidence="1">
        <text>a ribonucleoside 5'-phosphate + H2O = a ribonucleoside + phosphate</text>
        <dbReference type="Rhea" id="RHEA:12484"/>
        <dbReference type="ChEBI" id="CHEBI:15377"/>
        <dbReference type="ChEBI" id="CHEBI:18254"/>
        <dbReference type="ChEBI" id="CHEBI:43474"/>
        <dbReference type="ChEBI" id="CHEBI:58043"/>
        <dbReference type="EC" id="3.1.3.5"/>
    </reaction>
</comment>
<dbReference type="PANTHER" id="PTHR13045">
    <property type="entry name" value="5'-NUCLEOTIDASE"/>
    <property type="match status" value="1"/>
</dbReference>
<dbReference type="GO" id="GO:0005737">
    <property type="term" value="C:cytoplasm"/>
    <property type="evidence" value="ECO:0007669"/>
    <property type="project" value="InterPro"/>
</dbReference>
<dbReference type="GO" id="GO:0008253">
    <property type="term" value="F:5'-nucleotidase activity"/>
    <property type="evidence" value="ECO:0007669"/>
    <property type="project" value="UniProtKB-EC"/>
</dbReference>
<evidence type="ECO:0000256" key="7">
    <source>
        <dbReference type="ARBA" id="ARBA00022842"/>
    </source>
</evidence>
<keyword evidence="5" id="KW-0547">Nucleotide-binding</keyword>
<dbReference type="EMBL" id="JH993094">
    <property type="protein sequence ID" value="EKX35235.1"/>
    <property type="molecule type" value="Genomic_DNA"/>
</dbReference>
<evidence type="ECO:0000313" key="9">
    <source>
        <dbReference type="EMBL" id="EKX35235.1"/>
    </source>
</evidence>
<evidence type="ECO:0000313" key="10">
    <source>
        <dbReference type="EnsemblProtists" id="EKX35235"/>
    </source>
</evidence>
<dbReference type="Gene3D" id="3.40.50.1000">
    <property type="entry name" value="HAD superfamily/HAD-like"/>
    <property type="match status" value="1"/>
</dbReference>
<dbReference type="RefSeq" id="XP_005822215.1">
    <property type="nucleotide sequence ID" value="XM_005822158.1"/>
</dbReference>
<dbReference type="SFLD" id="SFLDG01128">
    <property type="entry name" value="C1.4:_5'-Nucleotidase_Like"/>
    <property type="match status" value="1"/>
</dbReference>
<keyword evidence="7" id="KW-0460">Magnesium</keyword>
<dbReference type="FunFam" id="1.10.150.340:FF:000001">
    <property type="entry name" value="Cytosolic 5-nucleotidase 3-like"/>
    <property type="match status" value="1"/>
</dbReference>
<keyword evidence="4" id="KW-0479">Metal-binding</keyword>
<dbReference type="InterPro" id="IPR006434">
    <property type="entry name" value="Pyrimidine_nucleotidase_eu"/>
</dbReference>
<dbReference type="PaxDb" id="55529-EKX35235"/>
<reference evidence="10" key="3">
    <citation type="submission" date="2016-03" db="UniProtKB">
        <authorList>
            <consortium name="EnsemblProtists"/>
        </authorList>
    </citation>
    <scope>IDENTIFICATION</scope>
</reference>
<dbReference type="Proteomes" id="UP000011087">
    <property type="component" value="Unassembled WGS sequence"/>
</dbReference>
<dbReference type="PANTHER" id="PTHR13045:SF0">
    <property type="entry name" value="7-METHYLGUANOSINE PHOSPHATE-SPECIFIC 5'-NUCLEOTIDASE"/>
    <property type="match status" value="1"/>
</dbReference>
<dbReference type="AlphaFoldDB" id="L1IHD4"/>
<comment type="similarity">
    <text evidence="2">Belongs to the pyrimidine 5'-nucleotidase family.</text>
</comment>
<keyword evidence="11" id="KW-1185">Reference proteome</keyword>
<dbReference type="GO" id="GO:0000287">
    <property type="term" value="F:magnesium ion binding"/>
    <property type="evidence" value="ECO:0007669"/>
    <property type="project" value="InterPro"/>
</dbReference>
<dbReference type="InterPro" id="IPR036412">
    <property type="entry name" value="HAD-like_sf"/>
</dbReference>
<dbReference type="STRING" id="905079.L1IHD4"/>
<dbReference type="GeneID" id="17291961"/>
<reference evidence="11" key="2">
    <citation type="submission" date="2012-11" db="EMBL/GenBank/DDBJ databases">
        <authorList>
            <person name="Kuo A."/>
            <person name="Curtis B.A."/>
            <person name="Tanifuji G."/>
            <person name="Burki F."/>
            <person name="Gruber A."/>
            <person name="Irimia M."/>
            <person name="Maruyama S."/>
            <person name="Arias M.C."/>
            <person name="Ball S.G."/>
            <person name="Gile G.H."/>
            <person name="Hirakawa Y."/>
            <person name="Hopkins J.F."/>
            <person name="Rensing S.A."/>
            <person name="Schmutz J."/>
            <person name="Symeonidi A."/>
            <person name="Elias M."/>
            <person name="Eveleigh R.J."/>
            <person name="Herman E.K."/>
            <person name="Klute M.J."/>
            <person name="Nakayama T."/>
            <person name="Obornik M."/>
            <person name="Reyes-Prieto A."/>
            <person name="Armbrust E.V."/>
            <person name="Aves S.J."/>
            <person name="Beiko R.G."/>
            <person name="Coutinho P."/>
            <person name="Dacks J.B."/>
            <person name="Durnford D.G."/>
            <person name="Fast N.M."/>
            <person name="Green B.R."/>
            <person name="Grisdale C."/>
            <person name="Hempe F."/>
            <person name="Henrissat B."/>
            <person name="Hoppner M.P."/>
            <person name="Ishida K.-I."/>
            <person name="Kim E."/>
            <person name="Koreny L."/>
            <person name="Kroth P.G."/>
            <person name="Liu Y."/>
            <person name="Malik S.-B."/>
            <person name="Maier U.G."/>
            <person name="McRose D."/>
            <person name="Mock T."/>
            <person name="Neilson J.A."/>
            <person name="Onodera N.T."/>
            <person name="Poole A.M."/>
            <person name="Pritham E.J."/>
            <person name="Richards T.A."/>
            <person name="Rocap G."/>
            <person name="Roy S.W."/>
            <person name="Sarai C."/>
            <person name="Schaack S."/>
            <person name="Shirato S."/>
            <person name="Slamovits C.H."/>
            <person name="Spencer D.F."/>
            <person name="Suzuki S."/>
            <person name="Worden A.Z."/>
            <person name="Zauner S."/>
            <person name="Barry K."/>
            <person name="Bell C."/>
            <person name="Bharti A.K."/>
            <person name="Crow J.A."/>
            <person name="Grimwood J."/>
            <person name="Kramer R."/>
            <person name="Lindquist E."/>
            <person name="Lucas S."/>
            <person name="Salamov A."/>
            <person name="McFadden G.I."/>
            <person name="Lane C.E."/>
            <person name="Keeling P.J."/>
            <person name="Gray M.W."/>
            <person name="Grigoriev I.V."/>
            <person name="Archibald J.M."/>
        </authorList>
    </citation>
    <scope>NUCLEOTIDE SEQUENCE</scope>
    <source>
        <strain evidence="11">CCMP2712</strain>
    </source>
</reference>
<dbReference type="GO" id="GO:0009117">
    <property type="term" value="P:nucleotide metabolic process"/>
    <property type="evidence" value="ECO:0007669"/>
    <property type="project" value="UniProtKB-KW"/>
</dbReference>
<evidence type="ECO:0000256" key="5">
    <source>
        <dbReference type="ARBA" id="ARBA00022741"/>
    </source>
</evidence>
<keyword evidence="6" id="KW-0378">Hydrolase</keyword>
<evidence type="ECO:0000256" key="4">
    <source>
        <dbReference type="ARBA" id="ARBA00022723"/>
    </source>
</evidence>
<name>L1IHD4_GUITC</name>
<dbReference type="OrthoDB" id="10014216at2759"/>
<evidence type="ECO:0000256" key="6">
    <source>
        <dbReference type="ARBA" id="ARBA00022801"/>
    </source>
</evidence>
<organism evidence="9">
    <name type="scientific">Guillardia theta (strain CCMP2712)</name>
    <name type="common">Cryptophyte</name>
    <dbReference type="NCBI Taxonomy" id="905079"/>
    <lineage>
        <taxon>Eukaryota</taxon>
        <taxon>Cryptophyceae</taxon>
        <taxon>Pyrenomonadales</taxon>
        <taxon>Geminigeraceae</taxon>
        <taxon>Guillardia</taxon>
    </lineage>
</organism>
<proteinExistence type="inferred from homology"/>
<dbReference type="SUPFAM" id="SSF56784">
    <property type="entry name" value="HAD-like"/>
    <property type="match status" value="1"/>
</dbReference>